<keyword evidence="2" id="KW-1185">Reference proteome</keyword>
<comment type="caution">
    <text evidence="1">The sequence shown here is derived from an EMBL/GenBank/DDBJ whole genome shotgun (WGS) entry which is preliminary data.</text>
</comment>
<organism evidence="1 2">
    <name type="scientific">Cryobacterium glaciale</name>
    <dbReference type="NCBI Taxonomy" id="1259145"/>
    <lineage>
        <taxon>Bacteria</taxon>
        <taxon>Bacillati</taxon>
        <taxon>Actinomycetota</taxon>
        <taxon>Actinomycetes</taxon>
        <taxon>Micrococcales</taxon>
        <taxon>Microbacteriaceae</taxon>
        <taxon>Cryobacterium</taxon>
    </lineage>
</organism>
<evidence type="ECO:0000313" key="1">
    <source>
        <dbReference type="EMBL" id="TFB71792.1"/>
    </source>
</evidence>
<proteinExistence type="predicted"/>
<evidence type="ECO:0000313" key="2">
    <source>
        <dbReference type="Proteomes" id="UP000298173"/>
    </source>
</evidence>
<sequence length="106" mass="11618">MVIKEQRVTALMPGRRHGGDGHAVDAAGHSGRVSFEVKLNRTHVQATPATPPITEVVTRAALLTGPAAVPFHCHRTHRRDQDPALQVKIDVVDERVLDTEERAPYS</sequence>
<gene>
    <name evidence="1" type="ORF">E3O06_11690</name>
</gene>
<reference evidence="1 2" key="1">
    <citation type="submission" date="2019-03" db="EMBL/GenBank/DDBJ databases">
        <title>Genomics of glacier-inhabiting Cryobacterium strains.</title>
        <authorList>
            <person name="Liu Q."/>
            <person name="Xin Y.-H."/>
        </authorList>
    </citation>
    <scope>NUCLEOTIDE SEQUENCE [LARGE SCALE GENOMIC DNA]</scope>
    <source>
        <strain evidence="1 2">HLT2-23</strain>
    </source>
</reference>
<dbReference type="Proteomes" id="UP000298173">
    <property type="component" value="Unassembled WGS sequence"/>
</dbReference>
<accession>A0A4R8UVP3</accession>
<dbReference type="EMBL" id="SOEY01000024">
    <property type="protein sequence ID" value="TFB71792.1"/>
    <property type="molecule type" value="Genomic_DNA"/>
</dbReference>
<protein>
    <submittedName>
        <fullName evidence="1">Uncharacterized protein</fullName>
    </submittedName>
</protein>
<name>A0A4R8UVP3_9MICO</name>
<dbReference type="AlphaFoldDB" id="A0A4R8UVP3"/>